<dbReference type="InterPro" id="IPR016461">
    <property type="entry name" value="COMT-like"/>
</dbReference>
<organism evidence="6 7">
    <name type="scientific">Botryotinia calthae</name>
    <dbReference type="NCBI Taxonomy" id="38488"/>
    <lineage>
        <taxon>Eukaryota</taxon>
        <taxon>Fungi</taxon>
        <taxon>Dikarya</taxon>
        <taxon>Ascomycota</taxon>
        <taxon>Pezizomycotina</taxon>
        <taxon>Leotiomycetes</taxon>
        <taxon>Helotiales</taxon>
        <taxon>Sclerotiniaceae</taxon>
        <taxon>Botryotinia</taxon>
    </lineage>
</organism>
<protein>
    <recommendedName>
        <fullName evidence="5">O-methyltransferase C-terminal domain-containing protein</fullName>
    </recommendedName>
</protein>
<dbReference type="InterPro" id="IPR001077">
    <property type="entry name" value="COMT_C"/>
</dbReference>
<keyword evidence="7" id="KW-1185">Reference proteome</keyword>
<proteinExistence type="predicted"/>
<dbReference type="SUPFAM" id="SSF53335">
    <property type="entry name" value="S-adenosyl-L-methionine-dependent methyltransferases"/>
    <property type="match status" value="1"/>
</dbReference>
<dbReference type="Gene3D" id="3.40.50.150">
    <property type="entry name" value="Vaccinia Virus protein VP39"/>
    <property type="match status" value="1"/>
</dbReference>
<accession>A0A4Y8CS89</accession>
<dbReference type="OrthoDB" id="1606438at2759"/>
<dbReference type="Gene3D" id="1.10.10.10">
    <property type="entry name" value="Winged helix-like DNA-binding domain superfamily/Winged helix DNA-binding domain"/>
    <property type="match status" value="1"/>
</dbReference>
<dbReference type="Proteomes" id="UP000297299">
    <property type="component" value="Unassembled WGS sequence"/>
</dbReference>
<gene>
    <name evidence="6" type="ORF">BOTCAL_0362g00090</name>
</gene>
<reference evidence="6 7" key="1">
    <citation type="submission" date="2017-11" db="EMBL/GenBank/DDBJ databases">
        <title>Comparative genomics of Botrytis spp.</title>
        <authorList>
            <person name="Valero-Jimenez C.A."/>
            <person name="Tapia P."/>
            <person name="Veloso J."/>
            <person name="Silva-Moreno E."/>
            <person name="Staats M."/>
            <person name="Valdes J.H."/>
            <person name="Van Kan J.A.L."/>
        </authorList>
    </citation>
    <scope>NUCLEOTIDE SEQUENCE [LARGE SCALE GENOMIC DNA]</scope>
    <source>
        <strain evidence="6 7">MUCL2830</strain>
    </source>
</reference>
<dbReference type="Pfam" id="PF00891">
    <property type="entry name" value="Methyltransf_2"/>
    <property type="match status" value="1"/>
</dbReference>
<dbReference type="PANTHER" id="PTHR43712">
    <property type="entry name" value="PUTATIVE (AFU_ORTHOLOGUE AFUA_4G14580)-RELATED"/>
    <property type="match status" value="1"/>
</dbReference>
<evidence type="ECO:0000313" key="6">
    <source>
        <dbReference type="EMBL" id="TEY43705.1"/>
    </source>
</evidence>
<sequence>MAEKSLELLASSIKQLASEVQNARQGGSEDSEAFEKLIDALDDMRADLPGTLFAPPDYAALQTAFLHDVFQHVPTDGKVAASASIHVKDLSKLVKIPADILLRIMRLLATDKIFLEIDECIFCHTSLSASMVDEMVSARLGSFFNGVFKASSSLSDAIDAGKRSAWEVRFGMPMYEYFEKIPKSDRERMAKSMAISSIKEIEDLSIIFPWEKFNTIVDIGGGAGHLAVHLTKKFSHPQTASQDLPKVTADQIQRIASLSPTEKSFYDRVEFESHDYYTPQTRTDADAFILRRCLHDNPDDDCIKMIKAVIPGLEHNPKARLLINEKLMPVWNSSDTRYKIKMLRREDIALMISVGGKERTLEEFVGLIRGADKKLEISEVYYGKNYFSVISVRLAR</sequence>
<name>A0A4Y8CS89_9HELO</name>
<evidence type="ECO:0000313" key="7">
    <source>
        <dbReference type="Proteomes" id="UP000297299"/>
    </source>
</evidence>
<evidence type="ECO:0000256" key="2">
    <source>
        <dbReference type="ARBA" id="ARBA00022679"/>
    </source>
</evidence>
<dbReference type="InterPro" id="IPR036388">
    <property type="entry name" value="WH-like_DNA-bd_sf"/>
</dbReference>
<dbReference type="InterPro" id="IPR036390">
    <property type="entry name" value="WH_DNA-bd_sf"/>
</dbReference>
<dbReference type="AlphaFoldDB" id="A0A4Y8CS89"/>
<dbReference type="GO" id="GO:0032259">
    <property type="term" value="P:methylation"/>
    <property type="evidence" value="ECO:0007669"/>
    <property type="project" value="UniProtKB-KW"/>
</dbReference>
<dbReference type="PIRSF" id="PIRSF005739">
    <property type="entry name" value="O-mtase"/>
    <property type="match status" value="1"/>
</dbReference>
<dbReference type="STRING" id="38488.A0A4Y8CS89"/>
<dbReference type="PROSITE" id="PS51683">
    <property type="entry name" value="SAM_OMT_II"/>
    <property type="match status" value="1"/>
</dbReference>
<keyword evidence="1" id="KW-0489">Methyltransferase</keyword>
<dbReference type="SUPFAM" id="SSF46785">
    <property type="entry name" value="Winged helix' DNA-binding domain"/>
    <property type="match status" value="1"/>
</dbReference>
<evidence type="ECO:0000256" key="4">
    <source>
        <dbReference type="PIRSR" id="PIRSR005739-1"/>
    </source>
</evidence>
<comment type="caution">
    <text evidence="6">The sequence shown here is derived from an EMBL/GenBank/DDBJ whole genome shotgun (WGS) entry which is preliminary data.</text>
</comment>
<dbReference type="InterPro" id="IPR029063">
    <property type="entry name" value="SAM-dependent_MTases_sf"/>
</dbReference>
<dbReference type="EMBL" id="PHWZ01000361">
    <property type="protein sequence ID" value="TEY43705.1"/>
    <property type="molecule type" value="Genomic_DNA"/>
</dbReference>
<evidence type="ECO:0000256" key="1">
    <source>
        <dbReference type="ARBA" id="ARBA00022603"/>
    </source>
</evidence>
<feature type="active site" description="Proton acceptor" evidence="4">
    <location>
        <position position="295"/>
    </location>
</feature>
<evidence type="ECO:0000256" key="3">
    <source>
        <dbReference type="ARBA" id="ARBA00022691"/>
    </source>
</evidence>
<dbReference type="PANTHER" id="PTHR43712:SF5">
    <property type="entry name" value="O-METHYLTRANSFERASE ASQN-RELATED"/>
    <property type="match status" value="1"/>
</dbReference>
<keyword evidence="2" id="KW-0808">Transferase</keyword>
<feature type="domain" description="O-methyltransferase C-terminal" evidence="5">
    <location>
        <begin position="153"/>
        <end position="371"/>
    </location>
</feature>
<evidence type="ECO:0000259" key="5">
    <source>
        <dbReference type="Pfam" id="PF00891"/>
    </source>
</evidence>
<keyword evidence="3" id="KW-0949">S-adenosyl-L-methionine</keyword>
<dbReference type="GO" id="GO:0008171">
    <property type="term" value="F:O-methyltransferase activity"/>
    <property type="evidence" value="ECO:0007669"/>
    <property type="project" value="InterPro"/>
</dbReference>